<dbReference type="InterPro" id="IPR008927">
    <property type="entry name" value="6-PGluconate_DH-like_C_sf"/>
</dbReference>
<gene>
    <name evidence="6" type="ORF">M0811_10836</name>
</gene>
<proteinExistence type="inferred from homology"/>
<evidence type="ECO:0000256" key="1">
    <source>
        <dbReference type="ARBA" id="ARBA00005525"/>
    </source>
</evidence>
<dbReference type="Pfam" id="PF03807">
    <property type="entry name" value="F420_oxidored"/>
    <property type="match status" value="1"/>
</dbReference>
<dbReference type="SUPFAM" id="SSF51735">
    <property type="entry name" value="NAD(P)-binding Rossmann-fold domains"/>
    <property type="match status" value="1"/>
</dbReference>
<comment type="caution">
    <text evidence="6">The sequence shown here is derived from an EMBL/GenBank/DDBJ whole genome shotgun (WGS) entry which is preliminary data.</text>
</comment>
<dbReference type="OMA" id="CASRETR"/>
<dbReference type="InterPro" id="IPR053790">
    <property type="entry name" value="P5CR-like_CS"/>
</dbReference>
<dbReference type="Gene3D" id="3.40.50.720">
    <property type="entry name" value="NAD(P)-binding Rossmann-like Domain"/>
    <property type="match status" value="2"/>
</dbReference>
<dbReference type="GO" id="GO:0055129">
    <property type="term" value="P:L-proline biosynthetic process"/>
    <property type="evidence" value="ECO:0007669"/>
    <property type="project" value="TreeGrafter"/>
</dbReference>
<evidence type="ECO:0000313" key="7">
    <source>
        <dbReference type="Proteomes" id="UP001149090"/>
    </source>
</evidence>
<dbReference type="FunFam" id="1.10.3730.10:FF:000001">
    <property type="entry name" value="Pyrroline-5-carboxylate reductase"/>
    <property type="match status" value="1"/>
</dbReference>
<dbReference type="EMBL" id="JAPDFW010000094">
    <property type="protein sequence ID" value="KAJ5070567.1"/>
    <property type="molecule type" value="Genomic_DNA"/>
</dbReference>
<comment type="similarity">
    <text evidence="1">Belongs to the pyrroline-5-carboxylate reductase family.</text>
</comment>
<dbReference type="OrthoDB" id="10263291at2759"/>
<evidence type="ECO:0000256" key="3">
    <source>
        <dbReference type="ARBA" id="ARBA00023002"/>
    </source>
</evidence>
<organism evidence="6 7">
    <name type="scientific">Anaeramoeba ignava</name>
    <name type="common">Anaerobic marine amoeba</name>
    <dbReference type="NCBI Taxonomy" id="1746090"/>
    <lineage>
        <taxon>Eukaryota</taxon>
        <taxon>Metamonada</taxon>
        <taxon>Anaeramoebidae</taxon>
        <taxon>Anaeramoeba</taxon>
    </lineage>
</organism>
<name>A0A9Q0LCX1_ANAIG</name>
<dbReference type="Gene3D" id="1.10.3730.10">
    <property type="entry name" value="ProC C-terminal domain-like"/>
    <property type="match status" value="1"/>
</dbReference>
<reference evidence="6" key="1">
    <citation type="submission" date="2022-10" db="EMBL/GenBank/DDBJ databases">
        <title>Novel sulphate-reducing endosymbionts in the free-living metamonad Anaeramoeba.</title>
        <authorList>
            <person name="Jerlstrom-Hultqvist J."/>
            <person name="Cepicka I."/>
            <person name="Gallot-Lavallee L."/>
            <person name="Salas-Leiva D."/>
            <person name="Curtis B.A."/>
            <person name="Zahonova K."/>
            <person name="Pipaliya S."/>
            <person name="Dacks J."/>
            <person name="Roger A.J."/>
        </authorList>
    </citation>
    <scope>NUCLEOTIDE SEQUENCE</scope>
    <source>
        <strain evidence="6">BMAN</strain>
    </source>
</reference>
<dbReference type="InterPro" id="IPR000304">
    <property type="entry name" value="Pyrroline-COOH_reductase"/>
</dbReference>
<feature type="domain" description="Pyrroline-5-carboxylate reductase catalytic N-terminal" evidence="4">
    <location>
        <begin position="8"/>
        <end position="53"/>
    </location>
</feature>
<evidence type="ECO:0000256" key="2">
    <source>
        <dbReference type="ARBA" id="ARBA00022857"/>
    </source>
</evidence>
<dbReference type="Proteomes" id="UP001149090">
    <property type="component" value="Unassembled WGS sequence"/>
</dbReference>
<keyword evidence="2" id="KW-0521">NADP</keyword>
<dbReference type="InterPro" id="IPR036291">
    <property type="entry name" value="NAD(P)-bd_dom_sf"/>
</dbReference>
<evidence type="ECO:0000313" key="6">
    <source>
        <dbReference type="EMBL" id="KAJ5070567.1"/>
    </source>
</evidence>
<dbReference type="Pfam" id="PF14748">
    <property type="entry name" value="P5CR_dimer"/>
    <property type="match status" value="1"/>
</dbReference>
<evidence type="ECO:0000259" key="5">
    <source>
        <dbReference type="Pfam" id="PF14748"/>
    </source>
</evidence>
<dbReference type="AlphaFoldDB" id="A0A9Q0LCX1"/>
<sequence length="216" mass="23260">MSRLKGKKIGFIGSGNMAEALARGVINAKLIKAEDVMGSDISKTIGWIQEQIKVPARIVRVMPNTPALIGEGAAGLVACKDAKEGDCETILELMQSVGVAKIFEKEEDLDAVTGLSGSGPAYVFRMMEAMIEGAKQSGLEEEKALNLTIQTVIGAGILAQKRLKDNIKPDKLREMVTSHKGTTEAGLNFMKEHNFFDVVRDAVKTATARSKELAKI</sequence>
<keyword evidence="3" id="KW-0560">Oxidoreductase</keyword>
<dbReference type="GO" id="GO:0004735">
    <property type="term" value="F:pyrroline-5-carboxylate reductase activity"/>
    <property type="evidence" value="ECO:0007669"/>
    <property type="project" value="InterPro"/>
</dbReference>
<dbReference type="HAMAP" id="MF_01925">
    <property type="entry name" value="P5C_reductase"/>
    <property type="match status" value="1"/>
</dbReference>
<dbReference type="PROSITE" id="PS00521">
    <property type="entry name" value="P5CR"/>
    <property type="match status" value="1"/>
</dbReference>
<dbReference type="SUPFAM" id="SSF48179">
    <property type="entry name" value="6-phosphogluconate dehydrogenase C-terminal domain-like"/>
    <property type="match status" value="1"/>
</dbReference>
<dbReference type="PANTHER" id="PTHR11645">
    <property type="entry name" value="PYRROLINE-5-CARBOXYLATE REDUCTASE"/>
    <property type="match status" value="1"/>
</dbReference>
<dbReference type="InterPro" id="IPR029036">
    <property type="entry name" value="P5CR_dimer"/>
</dbReference>
<protein>
    <submittedName>
        <fullName evidence="6">Pyrroline-5-carboxylate reductase 2</fullName>
    </submittedName>
</protein>
<evidence type="ECO:0000259" key="4">
    <source>
        <dbReference type="Pfam" id="PF03807"/>
    </source>
</evidence>
<feature type="domain" description="Pyrroline-5-carboxylate reductase dimerisation" evidence="5">
    <location>
        <begin position="106"/>
        <end position="213"/>
    </location>
</feature>
<dbReference type="PANTHER" id="PTHR11645:SF0">
    <property type="entry name" value="PYRROLINE-5-CARBOXYLATE REDUCTASE 3"/>
    <property type="match status" value="1"/>
</dbReference>
<dbReference type="InterPro" id="IPR028939">
    <property type="entry name" value="P5C_Rdtase_cat_N"/>
</dbReference>
<accession>A0A9Q0LCX1</accession>
<keyword evidence="7" id="KW-1185">Reference proteome</keyword>